<name>A0A7J6B265_AMEME</name>
<comment type="caution">
    <text evidence="1">The sequence shown here is derived from an EMBL/GenBank/DDBJ whole genome shotgun (WGS) entry which is preliminary data.</text>
</comment>
<reference evidence="1 2" key="1">
    <citation type="submission" date="2020-02" db="EMBL/GenBank/DDBJ databases">
        <title>A chromosome-scale genome assembly of the black bullhead catfish (Ameiurus melas).</title>
        <authorList>
            <person name="Wen M."/>
            <person name="Zham M."/>
            <person name="Cabau C."/>
            <person name="Klopp C."/>
            <person name="Donnadieu C."/>
            <person name="Roques C."/>
            <person name="Bouchez O."/>
            <person name="Lampietro C."/>
            <person name="Jouanno E."/>
            <person name="Herpin A."/>
            <person name="Louis A."/>
            <person name="Berthelot C."/>
            <person name="Parey E."/>
            <person name="Roest-Crollius H."/>
            <person name="Braasch I."/>
            <person name="Postlethwait J."/>
            <person name="Robinson-Rechavi M."/>
            <person name="Echchiki A."/>
            <person name="Begum T."/>
            <person name="Montfort J."/>
            <person name="Schartl M."/>
            <person name="Bobe J."/>
            <person name="Guiguen Y."/>
        </authorList>
    </citation>
    <scope>NUCLEOTIDE SEQUENCE [LARGE SCALE GENOMIC DNA]</scope>
    <source>
        <strain evidence="1">M_S1</strain>
        <tissue evidence="1">Blood</tissue>
    </source>
</reference>
<evidence type="ECO:0000313" key="1">
    <source>
        <dbReference type="EMBL" id="KAF4089065.1"/>
    </source>
</evidence>
<dbReference type="AlphaFoldDB" id="A0A7J6B265"/>
<proteinExistence type="predicted"/>
<protein>
    <submittedName>
        <fullName evidence="1">Uncharacterized protein</fullName>
    </submittedName>
</protein>
<gene>
    <name evidence="1" type="ORF">AMELA_G00062300</name>
</gene>
<accession>A0A7J6B265</accession>
<organism evidence="1 2">
    <name type="scientific">Ameiurus melas</name>
    <name type="common">Black bullhead</name>
    <name type="synonym">Silurus melas</name>
    <dbReference type="NCBI Taxonomy" id="219545"/>
    <lineage>
        <taxon>Eukaryota</taxon>
        <taxon>Metazoa</taxon>
        <taxon>Chordata</taxon>
        <taxon>Craniata</taxon>
        <taxon>Vertebrata</taxon>
        <taxon>Euteleostomi</taxon>
        <taxon>Actinopterygii</taxon>
        <taxon>Neopterygii</taxon>
        <taxon>Teleostei</taxon>
        <taxon>Ostariophysi</taxon>
        <taxon>Siluriformes</taxon>
        <taxon>Ictaluridae</taxon>
        <taxon>Ameiurus</taxon>
    </lineage>
</organism>
<dbReference type="Proteomes" id="UP000593565">
    <property type="component" value="Unassembled WGS sequence"/>
</dbReference>
<dbReference type="EMBL" id="JAAGNN010000005">
    <property type="protein sequence ID" value="KAF4089065.1"/>
    <property type="molecule type" value="Genomic_DNA"/>
</dbReference>
<keyword evidence="2" id="KW-1185">Reference proteome</keyword>
<evidence type="ECO:0000313" key="2">
    <source>
        <dbReference type="Proteomes" id="UP000593565"/>
    </source>
</evidence>
<sequence length="143" mass="16585">MLDCAKAVVANIINQVMNHYKMHRIITKWNHTPHTHTHTPSLSLFLYFSVIYLRTADCSVLCCDRCFFGTCNFNLVAVTLTVVVPSLFTLHFDTEIENEFLKSQGYIHKKKVKKKKKKKHFTERTKTKARIAPFAQMCSVMIC</sequence>